<dbReference type="Pfam" id="PF17782">
    <property type="entry name" value="WHD_DprA"/>
    <property type="match status" value="1"/>
</dbReference>
<feature type="domain" description="DprA winged helix" evidence="3">
    <location>
        <begin position="245"/>
        <end position="303"/>
    </location>
</feature>
<dbReference type="Proteomes" id="UP000008555">
    <property type="component" value="Chromosome"/>
</dbReference>
<feature type="domain" description="Smf/DprA SLOG" evidence="2">
    <location>
        <begin position="30"/>
        <end position="238"/>
    </location>
</feature>
<dbReference type="NCBIfam" id="TIGR00732">
    <property type="entry name" value="dprA"/>
    <property type="match status" value="1"/>
</dbReference>
<accession>A9KH16</accession>
<dbReference type="InterPro" id="IPR036388">
    <property type="entry name" value="WH-like_DNA-bd_sf"/>
</dbReference>
<dbReference type="RefSeq" id="WP_011997412.1">
    <property type="nucleotide sequence ID" value="NC_009727.1"/>
</dbReference>
<dbReference type="InterPro" id="IPR041614">
    <property type="entry name" value="DprA_WH"/>
</dbReference>
<dbReference type="PANTHER" id="PTHR43022:SF1">
    <property type="entry name" value="PROTEIN SMF"/>
    <property type="match status" value="1"/>
</dbReference>
<evidence type="ECO:0000259" key="3">
    <source>
        <dbReference type="Pfam" id="PF17782"/>
    </source>
</evidence>
<name>A9KH16_COXBN</name>
<evidence type="ECO:0000256" key="1">
    <source>
        <dbReference type="ARBA" id="ARBA00006525"/>
    </source>
</evidence>
<dbReference type="Gene3D" id="3.40.50.450">
    <property type="match status" value="1"/>
</dbReference>
<sequence length="308" mass="33038">MQPPFNALLFFAMPNSQLDPEWTTAPNHHILTLDHPSYPTLLKEIPDPPKKLYIMGDPLILNQPQFAIVGSRNPTVTGCEIAQEMAEKLVQAGFHITSGLALGIDAASHRVALKAGGQTIAVLGSGLTNIYPRRHHRLAEQISQKGALVSEFPLTMPPLPTNFPRRNRIISGLSLGTLVVEATLGSGSLITAKLAAEQNREVFAIPGSIRNPLSQGCHALIKEGAKLVDSIGDIIAELSYEATGASAPIQALDKNEHKLLECIGFEVTSIDQLIARSGFSASIVASLLLRIELQGYIKSTPGGVIRVK</sequence>
<organism evidence="4 5">
    <name type="scientific">Coxiella burnetii (strain Dugway 5J108-111)</name>
    <dbReference type="NCBI Taxonomy" id="434922"/>
    <lineage>
        <taxon>Bacteria</taxon>
        <taxon>Pseudomonadati</taxon>
        <taxon>Pseudomonadota</taxon>
        <taxon>Gammaproteobacteria</taxon>
        <taxon>Legionellales</taxon>
        <taxon>Coxiellaceae</taxon>
        <taxon>Coxiella</taxon>
    </lineage>
</organism>
<dbReference type="Pfam" id="PF02481">
    <property type="entry name" value="DNA_processg_A"/>
    <property type="match status" value="1"/>
</dbReference>
<dbReference type="AlphaFoldDB" id="A9KH16"/>
<dbReference type="SUPFAM" id="SSF102405">
    <property type="entry name" value="MCP/YpsA-like"/>
    <property type="match status" value="1"/>
</dbReference>
<gene>
    <name evidence="4" type="primary">dprA</name>
    <name evidence="4" type="ordered locus">CBUD_2098</name>
</gene>
<dbReference type="KEGG" id="cbd:CBUD_2098"/>
<dbReference type="InterPro" id="IPR057666">
    <property type="entry name" value="DrpA_SLOG"/>
</dbReference>
<dbReference type="HOGENOM" id="CLU_029601_1_1_6"/>
<protein>
    <submittedName>
        <fullName evidence="4">DNA processing protein</fullName>
    </submittedName>
</protein>
<evidence type="ECO:0000259" key="2">
    <source>
        <dbReference type="Pfam" id="PF02481"/>
    </source>
</evidence>
<dbReference type="InterPro" id="IPR003488">
    <property type="entry name" value="DprA"/>
</dbReference>
<comment type="similarity">
    <text evidence="1">Belongs to the DprA/Smf family.</text>
</comment>
<dbReference type="GO" id="GO:0009294">
    <property type="term" value="P:DNA-mediated transformation"/>
    <property type="evidence" value="ECO:0007669"/>
    <property type="project" value="InterPro"/>
</dbReference>
<proteinExistence type="inferred from homology"/>
<dbReference type="EMBL" id="CP000733">
    <property type="protein sequence ID" value="ABS77073.2"/>
    <property type="molecule type" value="Genomic_DNA"/>
</dbReference>
<dbReference type="PANTHER" id="PTHR43022">
    <property type="entry name" value="PROTEIN SMF"/>
    <property type="match status" value="1"/>
</dbReference>
<evidence type="ECO:0000313" key="4">
    <source>
        <dbReference type="EMBL" id="ABS77073.2"/>
    </source>
</evidence>
<evidence type="ECO:0000313" key="5">
    <source>
        <dbReference type="Proteomes" id="UP000008555"/>
    </source>
</evidence>
<reference evidence="4 5" key="1">
    <citation type="journal article" date="2009" name="Infect. Immun.">
        <title>Comparative genomics reveal extensive transposon-mediated genomic plasticity and diversity among potential effector proteins within the genus Coxiella.</title>
        <authorList>
            <person name="Beare P.A."/>
            <person name="Unsworth N."/>
            <person name="Andoh M."/>
            <person name="Voth D.E."/>
            <person name="Omsland A."/>
            <person name="Gilk S.D."/>
            <person name="Williams K.P."/>
            <person name="Sobral B.W."/>
            <person name="Kupko J.J.III."/>
            <person name="Porcella S.F."/>
            <person name="Samuel J.E."/>
            <person name="Heinzen R.A."/>
        </authorList>
    </citation>
    <scope>NUCLEOTIDE SEQUENCE [LARGE SCALE GENOMIC DNA]</scope>
    <source>
        <strain evidence="4 5">Dugway 5J108-111</strain>
    </source>
</reference>
<dbReference type="Gene3D" id="1.10.10.10">
    <property type="entry name" value="Winged helix-like DNA-binding domain superfamily/Winged helix DNA-binding domain"/>
    <property type="match status" value="1"/>
</dbReference>